<evidence type="ECO:0000313" key="2">
    <source>
        <dbReference type="EMBL" id="KKL53110.1"/>
    </source>
</evidence>
<reference evidence="2" key="1">
    <citation type="journal article" date="2015" name="Nature">
        <title>Complex archaea that bridge the gap between prokaryotes and eukaryotes.</title>
        <authorList>
            <person name="Spang A."/>
            <person name="Saw J.H."/>
            <person name="Jorgensen S.L."/>
            <person name="Zaremba-Niedzwiedzka K."/>
            <person name="Martijn J."/>
            <person name="Lind A.E."/>
            <person name="van Eijk R."/>
            <person name="Schleper C."/>
            <person name="Guy L."/>
            <person name="Ettema T.J."/>
        </authorList>
    </citation>
    <scope>NUCLEOTIDE SEQUENCE</scope>
</reference>
<feature type="region of interest" description="Disordered" evidence="1">
    <location>
        <begin position="1"/>
        <end position="23"/>
    </location>
</feature>
<protein>
    <submittedName>
        <fullName evidence="2">Uncharacterized protein</fullName>
    </submittedName>
</protein>
<name>A0A0F9F773_9ZZZZ</name>
<dbReference type="AlphaFoldDB" id="A0A0F9F773"/>
<dbReference type="EMBL" id="LAZR01031652">
    <property type="protein sequence ID" value="KKL53110.1"/>
    <property type="molecule type" value="Genomic_DNA"/>
</dbReference>
<organism evidence="2">
    <name type="scientific">marine sediment metagenome</name>
    <dbReference type="NCBI Taxonomy" id="412755"/>
    <lineage>
        <taxon>unclassified sequences</taxon>
        <taxon>metagenomes</taxon>
        <taxon>ecological metagenomes</taxon>
    </lineage>
</organism>
<accession>A0A0F9F773</accession>
<proteinExistence type="predicted"/>
<evidence type="ECO:0000256" key="1">
    <source>
        <dbReference type="SAM" id="MobiDB-lite"/>
    </source>
</evidence>
<gene>
    <name evidence="2" type="ORF">LCGC14_2278710</name>
</gene>
<sequence length="74" mass="8987">MSVAKSRKLLRRREQNLRTPHEADLRESTEMIIDTARHRARHDHDHSFASDVEENKLVEIYLRRAHDQFRDEHE</sequence>
<feature type="compositionally biased region" description="Basic residues" evidence="1">
    <location>
        <begin position="1"/>
        <end position="11"/>
    </location>
</feature>
<feature type="compositionally biased region" description="Basic and acidic residues" evidence="1">
    <location>
        <begin position="12"/>
        <end position="23"/>
    </location>
</feature>
<comment type="caution">
    <text evidence="2">The sequence shown here is derived from an EMBL/GenBank/DDBJ whole genome shotgun (WGS) entry which is preliminary data.</text>
</comment>